<accession>A0A3Q2DKN9</accession>
<dbReference type="InterPro" id="IPR051497">
    <property type="entry name" value="Dev/Hematopoietic_TF"/>
</dbReference>
<dbReference type="PANTHER" id="PTHR45993:SF10">
    <property type="entry name" value="ZINC FINGER PROTEIN 208 ISOFORM X1-RELATED"/>
    <property type="match status" value="1"/>
</dbReference>
<dbReference type="Gene3D" id="3.30.160.60">
    <property type="entry name" value="Classic Zinc Finger"/>
    <property type="match status" value="2"/>
</dbReference>
<dbReference type="InterPro" id="IPR036236">
    <property type="entry name" value="Znf_C2H2_sf"/>
</dbReference>
<dbReference type="PROSITE" id="PS00028">
    <property type="entry name" value="ZINC_FINGER_C2H2_1"/>
    <property type="match status" value="2"/>
</dbReference>
<keyword evidence="3" id="KW-0479">Metal-binding</keyword>
<dbReference type="Ensembl" id="ENSCVAT00000015651.1">
    <property type="protein sequence ID" value="ENSCVAP00000019948.1"/>
    <property type="gene ID" value="ENSCVAG00000023371.1"/>
</dbReference>
<dbReference type="PROSITE" id="PS50157">
    <property type="entry name" value="ZINC_FINGER_C2H2_2"/>
    <property type="match status" value="2"/>
</dbReference>
<proteinExistence type="inferred from homology"/>
<dbReference type="GeneTree" id="ENSGT01150000286934"/>
<evidence type="ECO:0000256" key="5">
    <source>
        <dbReference type="ARBA" id="ARBA00022771"/>
    </source>
</evidence>
<keyword evidence="7" id="KW-0805">Transcription regulation</keyword>
<dbReference type="GO" id="GO:0003700">
    <property type="term" value="F:DNA-binding transcription factor activity"/>
    <property type="evidence" value="ECO:0007669"/>
    <property type="project" value="TreeGrafter"/>
</dbReference>
<keyword evidence="5 10" id="KW-0863">Zinc-finger</keyword>
<keyword evidence="13" id="KW-1185">Reference proteome</keyword>
<evidence type="ECO:0000256" key="7">
    <source>
        <dbReference type="ARBA" id="ARBA00023015"/>
    </source>
</evidence>
<evidence type="ECO:0000256" key="2">
    <source>
        <dbReference type="ARBA" id="ARBA00006991"/>
    </source>
</evidence>
<comment type="subcellular location">
    <subcellularLocation>
        <location evidence="1">Nucleus</location>
    </subcellularLocation>
</comment>
<keyword evidence="9" id="KW-0539">Nucleus</keyword>
<evidence type="ECO:0000256" key="9">
    <source>
        <dbReference type="ARBA" id="ARBA00023242"/>
    </source>
</evidence>
<dbReference type="GO" id="GO:0006357">
    <property type="term" value="P:regulation of transcription by RNA polymerase II"/>
    <property type="evidence" value="ECO:0007669"/>
    <property type="project" value="TreeGrafter"/>
</dbReference>
<evidence type="ECO:0000256" key="1">
    <source>
        <dbReference type="ARBA" id="ARBA00004123"/>
    </source>
</evidence>
<keyword evidence="6" id="KW-0862">Zinc</keyword>
<dbReference type="OMA" id="GETHWNP"/>
<dbReference type="GO" id="GO:0005634">
    <property type="term" value="C:nucleus"/>
    <property type="evidence" value="ECO:0007669"/>
    <property type="project" value="UniProtKB-SubCell"/>
</dbReference>
<dbReference type="FunFam" id="3.30.160.60:FF:000761">
    <property type="entry name" value="Zinc finger protein 449"/>
    <property type="match status" value="1"/>
</dbReference>
<dbReference type="GO" id="GO:0008270">
    <property type="term" value="F:zinc ion binding"/>
    <property type="evidence" value="ECO:0007669"/>
    <property type="project" value="UniProtKB-KW"/>
</dbReference>
<evidence type="ECO:0000313" key="13">
    <source>
        <dbReference type="Proteomes" id="UP000265020"/>
    </source>
</evidence>
<dbReference type="SMART" id="SM00355">
    <property type="entry name" value="ZnF_C2H2"/>
    <property type="match status" value="2"/>
</dbReference>
<evidence type="ECO:0000256" key="10">
    <source>
        <dbReference type="PROSITE-ProRule" id="PRU00042"/>
    </source>
</evidence>
<dbReference type="Proteomes" id="UP000265020">
    <property type="component" value="Unassembled WGS sequence"/>
</dbReference>
<evidence type="ECO:0000256" key="4">
    <source>
        <dbReference type="ARBA" id="ARBA00022737"/>
    </source>
</evidence>
<protein>
    <recommendedName>
        <fullName evidence="11">C2H2-type domain-containing protein</fullName>
    </recommendedName>
</protein>
<evidence type="ECO:0000259" key="11">
    <source>
        <dbReference type="PROSITE" id="PS50157"/>
    </source>
</evidence>
<evidence type="ECO:0000256" key="6">
    <source>
        <dbReference type="ARBA" id="ARBA00022833"/>
    </source>
</evidence>
<evidence type="ECO:0000256" key="8">
    <source>
        <dbReference type="ARBA" id="ARBA00023163"/>
    </source>
</evidence>
<reference evidence="12" key="1">
    <citation type="submission" date="2025-08" db="UniProtKB">
        <authorList>
            <consortium name="Ensembl"/>
        </authorList>
    </citation>
    <scope>IDENTIFICATION</scope>
</reference>
<reference evidence="12" key="2">
    <citation type="submission" date="2025-09" db="UniProtKB">
        <authorList>
            <consortium name="Ensembl"/>
        </authorList>
    </citation>
    <scope>IDENTIFICATION</scope>
</reference>
<dbReference type="GO" id="GO:0000978">
    <property type="term" value="F:RNA polymerase II cis-regulatory region sequence-specific DNA binding"/>
    <property type="evidence" value="ECO:0007669"/>
    <property type="project" value="TreeGrafter"/>
</dbReference>
<dbReference type="Pfam" id="PF00096">
    <property type="entry name" value="zf-C2H2"/>
    <property type="match status" value="2"/>
</dbReference>
<organism evidence="12 13">
    <name type="scientific">Cyprinodon variegatus</name>
    <name type="common">Sheepshead minnow</name>
    <dbReference type="NCBI Taxonomy" id="28743"/>
    <lineage>
        <taxon>Eukaryota</taxon>
        <taxon>Metazoa</taxon>
        <taxon>Chordata</taxon>
        <taxon>Craniata</taxon>
        <taxon>Vertebrata</taxon>
        <taxon>Euteleostomi</taxon>
        <taxon>Actinopterygii</taxon>
        <taxon>Neopterygii</taxon>
        <taxon>Teleostei</taxon>
        <taxon>Neoteleostei</taxon>
        <taxon>Acanthomorphata</taxon>
        <taxon>Ovalentaria</taxon>
        <taxon>Atherinomorphae</taxon>
        <taxon>Cyprinodontiformes</taxon>
        <taxon>Cyprinodontidae</taxon>
        <taxon>Cyprinodon</taxon>
    </lineage>
</organism>
<dbReference type="InterPro" id="IPR013087">
    <property type="entry name" value="Znf_C2H2_type"/>
</dbReference>
<dbReference type="SUPFAM" id="SSF57667">
    <property type="entry name" value="beta-beta-alpha zinc fingers"/>
    <property type="match status" value="1"/>
</dbReference>
<feature type="domain" description="C2H2-type" evidence="11">
    <location>
        <begin position="51"/>
        <end position="78"/>
    </location>
</feature>
<evidence type="ECO:0000313" key="12">
    <source>
        <dbReference type="Ensembl" id="ENSCVAP00000019948.1"/>
    </source>
</evidence>
<dbReference type="FunFam" id="3.30.160.60:FF:002343">
    <property type="entry name" value="Zinc finger protein 33A"/>
    <property type="match status" value="1"/>
</dbReference>
<keyword evidence="8" id="KW-0804">Transcription</keyword>
<comment type="similarity">
    <text evidence="2">Belongs to the krueppel C2H2-type zinc-finger protein family.</text>
</comment>
<name>A0A3Q2DKN9_CYPVA</name>
<keyword evidence="4" id="KW-0677">Repeat</keyword>
<evidence type="ECO:0000256" key="3">
    <source>
        <dbReference type="ARBA" id="ARBA00022723"/>
    </source>
</evidence>
<feature type="domain" description="C2H2-type" evidence="11">
    <location>
        <begin position="79"/>
        <end position="106"/>
    </location>
</feature>
<dbReference type="AlphaFoldDB" id="A0A3Q2DKN9"/>
<sequence>MQWNQQLSPANATLQDGKHVTQNVSSQNLSAPRNVKLYSFRNSSAKRFCCMHCSVCGKRFAQKTYLKLHQRVHSGEKPYSCPDCGKSFSQKSSLNIHLRTHTGEKPYSCVGSCFVKVPLTKHHGIRFWGKENKDVTGKVQGAGVR</sequence>
<dbReference type="PANTHER" id="PTHR45993">
    <property type="entry name" value="B-CELL LYMPHOMA/LEUKEMIA 11"/>
    <property type="match status" value="1"/>
</dbReference>